<dbReference type="Proteomes" id="UP001589896">
    <property type="component" value="Unassembled WGS sequence"/>
</dbReference>
<gene>
    <name evidence="7" type="ORF">ACFFGH_30580</name>
</gene>
<organism evidence="7 8">
    <name type="scientific">Lysobacter korlensis</name>
    <dbReference type="NCBI Taxonomy" id="553636"/>
    <lineage>
        <taxon>Bacteria</taxon>
        <taxon>Pseudomonadati</taxon>
        <taxon>Pseudomonadota</taxon>
        <taxon>Gammaproteobacteria</taxon>
        <taxon>Lysobacterales</taxon>
        <taxon>Lysobacteraceae</taxon>
        <taxon>Lysobacter</taxon>
    </lineage>
</organism>
<keyword evidence="3 7" id="KW-0032">Aminotransferase</keyword>
<dbReference type="CDD" id="cd00609">
    <property type="entry name" value="AAT_like"/>
    <property type="match status" value="1"/>
</dbReference>
<comment type="cofactor">
    <cofactor evidence="1">
        <name>pyridoxal 5'-phosphate</name>
        <dbReference type="ChEBI" id="CHEBI:597326"/>
    </cofactor>
</comment>
<dbReference type="InterPro" id="IPR004839">
    <property type="entry name" value="Aminotransferase_I/II_large"/>
</dbReference>
<comment type="similarity">
    <text evidence="2">Belongs to the class-I pyridoxal-phosphate-dependent aminotransferase family.</text>
</comment>
<evidence type="ECO:0000256" key="5">
    <source>
        <dbReference type="ARBA" id="ARBA00022898"/>
    </source>
</evidence>
<dbReference type="InterPro" id="IPR015424">
    <property type="entry name" value="PyrdxlP-dep_Trfase"/>
</dbReference>
<dbReference type="Pfam" id="PF00155">
    <property type="entry name" value="Aminotran_1_2"/>
    <property type="match status" value="1"/>
</dbReference>
<sequence>MPSLAPHIPGVPGSGIRRITHLAAQLDGVRMLAIGEPDVPVAAHIAAAAKAAWDRDDTDYGPNGGIPELRAAIAEKLARDNRLTVDLEQIWVTIGATQALHQAMTLLLGPGDEILIPDPGYTTFTMTPSMLGARPVPYSLSPDRRFVPDIDELDRLVSAHTRVLLLNSPSNPLGAVFGEDVLRELLAFARRHDLWVISDEVYEYFTYGERHVSPAALDVDDRVFSVFSLSKTYAMTGIRTGYLVTPPGFAEILRTVQEGSISCASTPAQHAAIAAITGDQSPVAEARDHYRANLDAATALLDSRGIRYLTPAGAFYLWIDMSFASGGDVDAWAERFLLKERVAIAPGSAFGRGGEGWIRVCAASAKRDLLAGLAALPVPDERSDSATEHDKVAS</sequence>
<keyword evidence="8" id="KW-1185">Reference proteome</keyword>
<proteinExistence type="inferred from homology"/>
<keyword evidence="4" id="KW-0808">Transferase</keyword>
<dbReference type="SUPFAM" id="SSF53383">
    <property type="entry name" value="PLP-dependent transferases"/>
    <property type="match status" value="1"/>
</dbReference>
<reference evidence="7 8" key="1">
    <citation type="submission" date="2024-09" db="EMBL/GenBank/DDBJ databases">
        <authorList>
            <person name="Sun Q."/>
            <person name="Mori K."/>
        </authorList>
    </citation>
    <scope>NUCLEOTIDE SEQUENCE [LARGE SCALE GENOMIC DNA]</scope>
    <source>
        <strain evidence="7 8">KCTC 23076</strain>
    </source>
</reference>
<dbReference type="RefSeq" id="WP_386675990.1">
    <property type="nucleotide sequence ID" value="NZ_JBHLTG010000011.1"/>
</dbReference>
<keyword evidence="5" id="KW-0663">Pyridoxal phosphate</keyword>
<evidence type="ECO:0000259" key="6">
    <source>
        <dbReference type="Pfam" id="PF00155"/>
    </source>
</evidence>
<protein>
    <submittedName>
        <fullName evidence="7">Pyridoxal phosphate-dependent aminotransferase</fullName>
    </submittedName>
</protein>
<comment type="caution">
    <text evidence="7">The sequence shown here is derived from an EMBL/GenBank/DDBJ whole genome shotgun (WGS) entry which is preliminary data.</text>
</comment>
<dbReference type="PANTHER" id="PTHR46383">
    <property type="entry name" value="ASPARTATE AMINOTRANSFERASE"/>
    <property type="match status" value="1"/>
</dbReference>
<name>A0ABV6RYZ3_9GAMM</name>
<dbReference type="InterPro" id="IPR015421">
    <property type="entry name" value="PyrdxlP-dep_Trfase_major"/>
</dbReference>
<dbReference type="Gene3D" id="3.40.640.10">
    <property type="entry name" value="Type I PLP-dependent aspartate aminotransferase-like (Major domain)"/>
    <property type="match status" value="1"/>
</dbReference>
<evidence type="ECO:0000256" key="3">
    <source>
        <dbReference type="ARBA" id="ARBA00022576"/>
    </source>
</evidence>
<feature type="domain" description="Aminotransferase class I/classII large" evidence="6">
    <location>
        <begin position="32"/>
        <end position="370"/>
    </location>
</feature>
<dbReference type="GO" id="GO:0008483">
    <property type="term" value="F:transaminase activity"/>
    <property type="evidence" value="ECO:0007669"/>
    <property type="project" value="UniProtKB-KW"/>
</dbReference>
<dbReference type="EMBL" id="JBHLTG010000011">
    <property type="protein sequence ID" value="MFC0682199.1"/>
    <property type="molecule type" value="Genomic_DNA"/>
</dbReference>
<evidence type="ECO:0000313" key="7">
    <source>
        <dbReference type="EMBL" id="MFC0682199.1"/>
    </source>
</evidence>
<evidence type="ECO:0000256" key="4">
    <source>
        <dbReference type="ARBA" id="ARBA00022679"/>
    </source>
</evidence>
<dbReference type="PANTHER" id="PTHR46383:SF1">
    <property type="entry name" value="ASPARTATE AMINOTRANSFERASE"/>
    <property type="match status" value="1"/>
</dbReference>
<evidence type="ECO:0000256" key="2">
    <source>
        <dbReference type="ARBA" id="ARBA00007441"/>
    </source>
</evidence>
<dbReference type="InterPro" id="IPR050596">
    <property type="entry name" value="AspAT/PAT-like"/>
</dbReference>
<evidence type="ECO:0000256" key="1">
    <source>
        <dbReference type="ARBA" id="ARBA00001933"/>
    </source>
</evidence>
<evidence type="ECO:0000313" key="8">
    <source>
        <dbReference type="Proteomes" id="UP001589896"/>
    </source>
</evidence>
<accession>A0ABV6RYZ3</accession>